<feature type="domain" description="Glutamate-ammonia ligase adenylyltransferase repeated" evidence="8">
    <location>
        <begin position="90"/>
        <end position="320"/>
    </location>
</feature>
<evidence type="ECO:0000259" key="8">
    <source>
        <dbReference type="Pfam" id="PF03710"/>
    </source>
</evidence>
<dbReference type="SUPFAM" id="SSF81593">
    <property type="entry name" value="Nucleotidyltransferase substrate binding subunit/domain"/>
    <property type="match status" value="2"/>
</dbReference>
<evidence type="ECO:0000256" key="1">
    <source>
        <dbReference type="ARBA" id="ARBA00022679"/>
    </source>
</evidence>
<dbReference type="InterPro" id="IPR023057">
    <property type="entry name" value="GlnE"/>
</dbReference>
<keyword evidence="5 7" id="KW-0460">Magnesium</keyword>
<keyword evidence="11" id="KW-1185">Reference proteome</keyword>
<evidence type="ECO:0000256" key="3">
    <source>
        <dbReference type="ARBA" id="ARBA00022741"/>
    </source>
</evidence>
<evidence type="ECO:0000313" key="10">
    <source>
        <dbReference type="EMBL" id="GAB77267.1"/>
    </source>
</evidence>
<comment type="function">
    <text evidence="7">Involved in the regulation of glutamine synthetase GlnA, a key enzyme in the process to assimilate ammonia. When cellular nitrogen levels are high, the C-terminal adenylyl transferase (AT) inactivates GlnA by covalent transfer of an adenylyl group from ATP to specific tyrosine residue of GlnA, thus reducing its activity. Conversely, when nitrogen levels are low, the N-terminal adenylyl removase (AR) activates GlnA by removing the adenylyl group by phosphorolysis, increasing its activity. The regulatory region of GlnE binds the signal transduction protein PII (GlnB) which indicates the nitrogen status of the cell.</text>
</comment>
<feature type="domain" description="PII-uridylyltransferase/Glutamine-synthetase adenylyltransferase" evidence="9">
    <location>
        <begin position="850"/>
        <end position="991"/>
    </location>
</feature>
<dbReference type="GO" id="GO:0005829">
    <property type="term" value="C:cytosol"/>
    <property type="evidence" value="ECO:0007669"/>
    <property type="project" value="TreeGrafter"/>
</dbReference>
<dbReference type="InterPro" id="IPR043519">
    <property type="entry name" value="NT_sf"/>
</dbReference>
<dbReference type="STRING" id="100225.SAMN05421595_1085"/>
<name>K6W612_9MICO</name>
<comment type="cofactor">
    <cofactor evidence="7">
        <name>Mg(2+)</name>
        <dbReference type="ChEBI" id="CHEBI:18420"/>
    </cofactor>
</comment>
<keyword evidence="6 7" id="KW-0511">Multifunctional enzyme</keyword>
<comment type="caution">
    <text evidence="10">The sequence shown here is derived from an EMBL/GenBank/DDBJ whole genome shotgun (WGS) entry which is preliminary data.</text>
</comment>
<dbReference type="GO" id="GO:0000820">
    <property type="term" value="P:regulation of glutamine family amino acid metabolic process"/>
    <property type="evidence" value="ECO:0007669"/>
    <property type="project" value="UniProtKB-UniRule"/>
</dbReference>
<dbReference type="AlphaFoldDB" id="K6W612"/>
<dbReference type="GO" id="GO:0008882">
    <property type="term" value="F:[glutamate-ammonia-ligase] adenylyltransferase activity"/>
    <property type="evidence" value="ECO:0007669"/>
    <property type="project" value="UniProtKB-UniRule"/>
</dbReference>
<sequence>MERQNSPTAHLARLGFREPRKIAEMLARSELLVPMSAEDGNDLLRALARTADPDLAVLGAITVLESAAEDAQVYVELLETLRSPGMPRDRLLGVLGFSGALAQHLTRHPAHWRYAAYAGLPTPQECTDRLVAAVSVENRGERTAYDALRVAYQDQMLAIAAHDVICPEPGEILPSIAAALADLASAALEAALDVARQEHPEAADVRLAVIGMGKCGGRELNYISDVDVIFVAEPGAGMSEEYALSAATVLASTLMRACSSSTAEGSLWQVDAALRPEGKQGPLVRTLASHVRYYRQWAKTWEFQALLKARPVAGDPDLGRAYMGALSPLVWEAAGRPHFVDDVQAMRRRVERHVPAAEARRQLKLGPGGLRDIEFCVQLLQLVHGRADESLRLSGTLAALAALSAGGYVGREDAARLDSAYRFLRSLEHRVQVHRMRRTHLMPTGEVDLRRLGRSMGMRADPVRDVTTAWQEETREVRRIHEKLFYRPLLAAAARLSSDDVRLTPEAANERLKALGFGDPAGAMRHLQALTQGVSRTAAIHRQLLPVMLGWFADEADPDAGLLAYRRVSESLGATPWYAKMLRDSGEAAERLAHVLARSRFAGDLLVRIPEAVRLLGEPEGLLPRRRESLVSTMRSAMARKDDAAGAVEAARVIRRLELFRIAAADLSGIVDGDAAGEALTELTEAFLEATLGAVVHWWGEEPGRPFPADVAVIGMGRLGGYEMGYGSDADVLFVHRAHQGVLEQAACDAVSAVVVELRRMLALPGPDPSLEIDGDLRPEGKSGPLSRTLDGYEGYYSRWAQPWEFHALLRARVVAGDCALGEEFMALVDPLRYRPEGLSGSALRDIRRLKARMESERLPRGADPRTHVKLGPGGLSDVEWTVQFLQLAHAGGSPGLRTTRTKEALSAEAEAGLLSVGDAEVLGQAWTAASRMRDANLLWRGRASDVIPTDVRDCEGVSRILGRDADRGFSLRDDHVRTARRARSVTERVFYGRDDS</sequence>
<dbReference type="InterPro" id="IPR013546">
    <property type="entry name" value="PII_UdlTrfase/GS_AdlTrfase"/>
</dbReference>
<feature type="domain" description="Glutamate-ammonia ligase adenylyltransferase repeated" evidence="8">
    <location>
        <begin position="590"/>
        <end position="825"/>
    </location>
</feature>
<keyword evidence="10" id="KW-0436">Ligase</keyword>
<dbReference type="Proteomes" id="UP000008495">
    <property type="component" value="Unassembled WGS sequence"/>
</dbReference>
<dbReference type="CDD" id="cd05401">
    <property type="entry name" value="NT_GlnE_GlnD_like"/>
    <property type="match status" value="2"/>
</dbReference>
<keyword evidence="2 7" id="KW-0548">Nucleotidyltransferase</keyword>
<dbReference type="EC" id="2.7.7.42" evidence="7"/>
<dbReference type="NCBIfam" id="NF010707">
    <property type="entry name" value="PRK14109.1"/>
    <property type="match status" value="1"/>
</dbReference>
<dbReference type="Pfam" id="PF03710">
    <property type="entry name" value="GlnE"/>
    <property type="match status" value="2"/>
</dbReference>
<dbReference type="eggNOG" id="COG1391">
    <property type="taxonomic scope" value="Bacteria"/>
</dbReference>
<dbReference type="GO" id="GO:0047388">
    <property type="term" value="F:[glutamine synthetase]-adenylyl-L-tyrosine phosphorylase activity"/>
    <property type="evidence" value="ECO:0007669"/>
    <property type="project" value="UniProtKB-EC"/>
</dbReference>
<comment type="catalytic activity">
    <reaction evidence="7">
        <text>[glutamine synthetase]-L-tyrosine + ATP = [glutamine synthetase]-O(4)-(5'-adenylyl)-L-tyrosine + diphosphate</text>
        <dbReference type="Rhea" id="RHEA:18589"/>
        <dbReference type="Rhea" id="RHEA-COMP:10660"/>
        <dbReference type="Rhea" id="RHEA-COMP:10661"/>
        <dbReference type="ChEBI" id="CHEBI:30616"/>
        <dbReference type="ChEBI" id="CHEBI:33019"/>
        <dbReference type="ChEBI" id="CHEBI:46858"/>
        <dbReference type="ChEBI" id="CHEBI:83624"/>
        <dbReference type="EC" id="2.7.7.42"/>
    </reaction>
</comment>
<evidence type="ECO:0000256" key="6">
    <source>
        <dbReference type="ARBA" id="ARBA00023268"/>
    </source>
</evidence>
<dbReference type="RefSeq" id="WP_006502019.1">
    <property type="nucleotide sequence ID" value="NZ_BAGZ01000005.1"/>
</dbReference>
<evidence type="ECO:0000259" key="9">
    <source>
        <dbReference type="Pfam" id="PF08335"/>
    </source>
</evidence>
<dbReference type="EMBL" id="BAGZ01000005">
    <property type="protein sequence ID" value="GAB77267.1"/>
    <property type="molecule type" value="Genomic_DNA"/>
</dbReference>
<feature type="domain" description="PII-uridylyltransferase/Glutamine-synthetase adenylyltransferase" evidence="9">
    <location>
        <begin position="345"/>
        <end position="485"/>
    </location>
</feature>
<dbReference type="Pfam" id="PF08335">
    <property type="entry name" value="GlnD_UR_UTase"/>
    <property type="match status" value="2"/>
</dbReference>
<keyword evidence="3 7" id="KW-0547">Nucleotide-binding</keyword>
<reference evidence="10 11" key="1">
    <citation type="submission" date="2012-08" db="EMBL/GenBank/DDBJ databases">
        <title>Whole genome shotgun sequence of Austwickia chelonae NBRC 105200.</title>
        <authorList>
            <person name="Yoshida I."/>
            <person name="Hosoyama A."/>
            <person name="Tsuchikane K."/>
            <person name="Katsumata H."/>
            <person name="Ando Y."/>
            <person name="Ohji S."/>
            <person name="Hamada M."/>
            <person name="Tamura T."/>
            <person name="Yamazoe A."/>
            <person name="Yamazaki S."/>
            <person name="Fujita N."/>
        </authorList>
    </citation>
    <scope>NUCLEOTIDE SEQUENCE [LARGE SCALE GENOMIC DNA]</scope>
    <source>
        <strain evidence="10 11">NBRC 105200</strain>
    </source>
</reference>
<dbReference type="GO" id="GO:0000287">
    <property type="term" value="F:magnesium ion binding"/>
    <property type="evidence" value="ECO:0007669"/>
    <property type="project" value="UniProtKB-UniRule"/>
</dbReference>
<protein>
    <recommendedName>
        <fullName evidence="7">Bifunctional glutamine synthetase adenylyltransferase/adenylyl-removing enzyme</fullName>
    </recommendedName>
    <alternativeName>
        <fullName evidence="7">ATP:glutamine synthetase adenylyltransferase</fullName>
    </alternativeName>
    <alternativeName>
        <fullName evidence="7">ATase</fullName>
    </alternativeName>
    <domain>
        <recommendedName>
            <fullName evidence="7">Glutamine synthetase adenylyl-L-tyrosine phosphorylase</fullName>
            <ecNumber evidence="7">2.7.7.89</ecNumber>
        </recommendedName>
        <alternativeName>
            <fullName evidence="7">Adenylyl removase</fullName>
            <shortName evidence="7">AR</shortName>
            <shortName evidence="7">AT-N</shortName>
        </alternativeName>
    </domain>
    <domain>
        <recommendedName>
            <fullName evidence="7">Glutamine synthetase adenylyl transferase</fullName>
            <ecNumber evidence="7">2.7.7.42</ecNumber>
        </recommendedName>
        <alternativeName>
            <fullName evidence="7">Adenylyl transferase</fullName>
            <shortName evidence="7">AT</shortName>
            <shortName evidence="7">AT-C</shortName>
        </alternativeName>
    </domain>
</protein>
<evidence type="ECO:0000256" key="2">
    <source>
        <dbReference type="ARBA" id="ARBA00022695"/>
    </source>
</evidence>
<dbReference type="HAMAP" id="MF_00802">
    <property type="entry name" value="GlnE"/>
    <property type="match status" value="1"/>
</dbReference>
<dbReference type="EC" id="2.7.7.89" evidence="7"/>
<organism evidence="10 11">
    <name type="scientific">Austwickia chelonae NBRC 105200</name>
    <dbReference type="NCBI Taxonomy" id="1184607"/>
    <lineage>
        <taxon>Bacteria</taxon>
        <taxon>Bacillati</taxon>
        <taxon>Actinomycetota</taxon>
        <taxon>Actinomycetes</taxon>
        <taxon>Micrococcales</taxon>
        <taxon>Dermatophilaceae</taxon>
        <taxon>Austwickia</taxon>
    </lineage>
</organism>
<keyword evidence="4 7" id="KW-0067">ATP-binding</keyword>
<dbReference type="PANTHER" id="PTHR30621:SF0">
    <property type="entry name" value="BIFUNCTIONAL GLUTAMINE SYNTHETASE ADENYLYLTRANSFERASE_ADENYLYL-REMOVING ENZYME"/>
    <property type="match status" value="1"/>
</dbReference>
<dbReference type="SUPFAM" id="SSF81301">
    <property type="entry name" value="Nucleotidyltransferase"/>
    <property type="match status" value="2"/>
</dbReference>
<accession>K6W612</accession>
<dbReference type="InterPro" id="IPR005190">
    <property type="entry name" value="GlnE_rpt_dom"/>
</dbReference>
<dbReference type="Gene3D" id="1.20.120.330">
    <property type="entry name" value="Nucleotidyltransferases domain 2"/>
    <property type="match status" value="2"/>
</dbReference>
<gene>
    <name evidence="7 10" type="primary">glnE</name>
    <name evidence="10" type="ORF">AUCHE_05_01710</name>
</gene>
<feature type="region of interest" description="Adenylyl removase" evidence="7">
    <location>
        <begin position="1"/>
        <end position="489"/>
    </location>
</feature>
<comment type="similarity">
    <text evidence="7">Belongs to the GlnE family.</text>
</comment>
<dbReference type="OrthoDB" id="9759366at2"/>
<dbReference type="GO" id="GO:0005524">
    <property type="term" value="F:ATP binding"/>
    <property type="evidence" value="ECO:0007669"/>
    <property type="project" value="UniProtKB-UniRule"/>
</dbReference>
<evidence type="ECO:0000256" key="7">
    <source>
        <dbReference type="HAMAP-Rule" id="MF_00802"/>
    </source>
</evidence>
<evidence type="ECO:0000256" key="4">
    <source>
        <dbReference type="ARBA" id="ARBA00022840"/>
    </source>
</evidence>
<keyword evidence="1 7" id="KW-0808">Transferase</keyword>
<dbReference type="GO" id="GO:0016874">
    <property type="term" value="F:ligase activity"/>
    <property type="evidence" value="ECO:0007669"/>
    <property type="project" value="UniProtKB-KW"/>
</dbReference>
<dbReference type="PANTHER" id="PTHR30621">
    <property type="entry name" value="GLUTAMINE SYNTHETASE ADENYLYLTRANSFERASE"/>
    <property type="match status" value="1"/>
</dbReference>
<feature type="region of interest" description="Adenylyl transferase" evidence="7">
    <location>
        <begin position="497"/>
        <end position="997"/>
    </location>
</feature>
<evidence type="ECO:0000256" key="5">
    <source>
        <dbReference type="ARBA" id="ARBA00022842"/>
    </source>
</evidence>
<dbReference type="Gene3D" id="3.30.460.10">
    <property type="entry name" value="Beta Polymerase, domain 2"/>
    <property type="match status" value="2"/>
</dbReference>
<proteinExistence type="inferred from homology"/>
<comment type="catalytic activity">
    <reaction evidence="7">
        <text>[glutamine synthetase]-O(4)-(5'-adenylyl)-L-tyrosine + phosphate = [glutamine synthetase]-L-tyrosine + ADP</text>
        <dbReference type="Rhea" id="RHEA:43716"/>
        <dbReference type="Rhea" id="RHEA-COMP:10660"/>
        <dbReference type="Rhea" id="RHEA-COMP:10661"/>
        <dbReference type="ChEBI" id="CHEBI:43474"/>
        <dbReference type="ChEBI" id="CHEBI:46858"/>
        <dbReference type="ChEBI" id="CHEBI:83624"/>
        <dbReference type="ChEBI" id="CHEBI:456216"/>
        <dbReference type="EC" id="2.7.7.89"/>
    </reaction>
</comment>
<evidence type="ECO:0000313" key="11">
    <source>
        <dbReference type="Proteomes" id="UP000008495"/>
    </source>
</evidence>